<evidence type="ECO:0000256" key="2">
    <source>
        <dbReference type="ARBA" id="ARBA00007935"/>
    </source>
</evidence>
<accession>A0A644Z0A2</accession>
<keyword evidence="5 8" id="KW-0812">Transmembrane</keyword>
<comment type="similarity">
    <text evidence="2">Belongs to the binding-protein-dependent transport system permease family. FecCD subfamily.</text>
</comment>
<organism evidence="9">
    <name type="scientific">bioreactor metagenome</name>
    <dbReference type="NCBI Taxonomy" id="1076179"/>
    <lineage>
        <taxon>unclassified sequences</taxon>
        <taxon>metagenomes</taxon>
        <taxon>ecological metagenomes</taxon>
    </lineage>
</organism>
<dbReference type="EMBL" id="VSSQ01006935">
    <property type="protein sequence ID" value="MPM34315.1"/>
    <property type="molecule type" value="Genomic_DNA"/>
</dbReference>
<name>A0A644Z0A2_9ZZZZ</name>
<comment type="subcellular location">
    <subcellularLocation>
        <location evidence="1">Cell membrane</location>
        <topology evidence="1">Multi-pass membrane protein</topology>
    </subcellularLocation>
</comment>
<dbReference type="Pfam" id="PF01032">
    <property type="entry name" value="FecCD"/>
    <property type="match status" value="1"/>
</dbReference>
<protein>
    <submittedName>
        <fullName evidence="9">Iron-uptake system permease protein FeuB</fullName>
    </submittedName>
</protein>
<dbReference type="SUPFAM" id="SSF81345">
    <property type="entry name" value="ABC transporter involved in vitamin B12 uptake, BtuC"/>
    <property type="match status" value="1"/>
</dbReference>
<evidence type="ECO:0000256" key="1">
    <source>
        <dbReference type="ARBA" id="ARBA00004651"/>
    </source>
</evidence>
<evidence type="ECO:0000256" key="8">
    <source>
        <dbReference type="SAM" id="Phobius"/>
    </source>
</evidence>
<evidence type="ECO:0000256" key="3">
    <source>
        <dbReference type="ARBA" id="ARBA00022448"/>
    </source>
</evidence>
<dbReference type="InterPro" id="IPR037294">
    <property type="entry name" value="ABC_BtuC-like"/>
</dbReference>
<sequence length="202" mass="21490">MLFVYGLSNATRSGQSPLNLILIGAAISFFFQAIADGIAIWFRISKDVSMWTSGGLMGVDWNILSITPVIGLALLLSLVFSGQLTVLSLGEETAISMGQRTNLIRTVLILLITLLAGSAVAIAGNLALIGLMIPHVVRKMVGQDYRKIIPLCITVGGTFMILADYIGRTVVSPFEIPVVAIVSVIGVPFYVTIARKGGIRAV</sequence>
<dbReference type="InterPro" id="IPR000522">
    <property type="entry name" value="ABC_transptr_permease_BtuC"/>
</dbReference>
<keyword evidence="4" id="KW-1003">Cell membrane</keyword>
<feature type="transmembrane region" description="Helical" evidence="8">
    <location>
        <begin position="63"/>
        <end position="87"/>
    </location>
</feature>
<feature type="transmembrane region" description="Helical" evidence="8">
    <location>
        <begin position="148"/>
        <end position="168"/>
    </location>
</feature>
<feature type="transmembrane region" description="Helical" evidence="8">
    <location>
        <begin position="107"/>
        <end position="136"/>
    </location>
</feature>
<feature type="transmembrane region" description="Helical" evidence="8">
    <location>
        <begin position="20"/>
        <end position="42"/>
    </location>
</feature>
<gene>
    <name evidence="9" type="primary">feuB_3</name>
    <name evidence="9" type="ORF">SDC9_80897</name>
</gene>
<feature type="transmembrane region" description="Helical" evidence="8">
    <location>
        <begin position="174"/>
        <end position="193"/>
    </location>
</feature>
<evidence type="ECO:0000256" key="7">
    <source>
        <dbReference type="ARBA" id="ARBA00023136"/>
    </source>
</evidence>
<proteinExistence type="inferred from homology"/>
<dbReference type="CDD" id="cd06550">
    <property type="entry name" value="TM_ABC_iron-siderophores_like"/>
    <property type="match status" value="1"/>
</dbReference>
<dbReference type="GO" id="GO:0022857">
    <property type="term" value="F:transmembrane transporter activity"/>
    <property type="evidence" value="ECO:0007669"/>
    <property type="project" value="InterPro"/>
</dbReference>
<evidence type="ECO:0000256" key="4">
    <source>
        <dbReference type="ARBA" id="ARBA00022475"/>
    </source>
</evidence>
<keyword evidence="3" id="KW-0813">Transport</keyword>
<reference evidence="9" key="1">
    <citation type="submission" date="2019-08" db="EMBL/GenBank/DDBJ databases">
        <authorList>
            <person name="Kucharzyk K."/>
            <person name="Murdoch R.W."/>
            <person name="Higgins S."/>
            <person name="Loffler F."/>
        </authorList>
    </citation>
    <scope>NUCLEOTIDE SEQUENCE</scope>
</reference>
<evidence type="ECO:0000256" key="5">
    <source>
        <dbReference type="ARBA" id="ARBA00022692"/>
    </source>
</evidence>
<dbReference type="AlphaFoldDB" id="A0A644Z0A2"/>
<evidence type="ECO:0000256" key="6">
    <source>
        <dbReference type="ARBA" id="ARBA00022989"/>
    </source>
</evidence>
<dbReference type="PANTHER" id="PTHR30472">
    <property type="entry name" value="FERRIC ENTEROBACTIN TRANSPORT SYSTEM PERMEASE PROTEIN"/>
    <property type="match status" value="1"/>
</dbReference>
<keyword evidence="6 8" id="KW-1133">Transmembrane helix</keyword>
<dbReference type="GO" id="GO:0033214">
    <property type="term" value="P:siderophore-iron import into cell"/>
    <property type="evidence" value="ECO:0007669"/>
    <property type="project" value="TreeGrafter"/>
</dbReference>
<dbReference type="GO" id="GO:0005886">
    <property type="term" value="C:plasma membrane"/>
    <property type="evidence" value="ECO:0007669"/>
    <property type="project" value="UniProtKB-SubCell"/>
</dbReference>
<comment type="caution">
    <text evidence="9">The sequence shown here is derived from an EMBL/GenBank/DDBJ whole genome shotgun (WGS) entry which is preliminary data.</text>
</comment>
<dbReference type="Gene3D" id="1.10.3470.10">
    <property type="entry name" value="ABC transporter involved in vitamin B12 uptake, BtuC"/>
    <property type="match status" value="1"/>
</dbReference>
<keyword evidence="7 8" id="KW-0472">Membrane</keyword>
<dbReference type="PANTHER" id="PTHR30472:SF65">
    <property type="entry name" value="SIDEROPHORE TRANSPORT SYSTEM PERMEASE PROTEIN YFIZ-RELATED"/>
    <property type="match status" value="1"/>
</dbReference>
<evidence type="ECO:0000313" key="9">
    <source>
        <dbReference type="EMBL" id="MPM34315.1"/>
    </source>
</evidence>